<dbReference type="EMBL" id="LN891056">
    <property type="protein sequence ID" value="CUS10109.1"/>
    <property type="molecule type" value="Genomic_DNA"/>
</dbReference>
<evidence type="ECO:0000313" key="2">
    <source>
        <dbReference type="Proteomes" id="UP001412239"/>
    </source>
</evidence>
<dbReference type="Proteomes" id="UP001412239">
    <property type="component" value="Unassembled WGS sequence"/>
</dbReference>
<gene>
    <name evidence="1" type="ORF">GSTUAT00005792001</name>
</gene>
<sequence length="92" mass="10785">PLPPIQYKHNRCWQAKILPHLEPLDRHYPKGNPDIWPRGDAEVNGDLSYLPRRTIHGSRRQPRICQYPNHDDIPVGLGHNDRRSGCEHILVW</sequence>
<accession>A0A292PRC9</accession>
<protein>
    <submittedName>
        <fullName evidence="1">Uncharacterized protein</fullName>
    </submittedName>
</protein>
<reference evidence="1" key="1">
    <citation type="submission" date="2015-10" db="EMBL/GenBank/DDBJ databases">
        <authorList>
            <person name="Regsiter A."/>
            <person name="william w."/>
        </authorList>
    </citation>
    <scope>NUCLEOTIDE SEQUENCE</scope>
    <source>
        <strain evidence="1">Montdore</strain>
    </source>
</reference>
<organism evidence="1 2">
    <name type="scientific">Tuber aestivum</name>
    <name type="common">summer truffle</name>
    <dbReference type="NCBI Taxonomy" id="59557"/>
    <lineage>
        <taxon>Eukaryota</taxon>
        <taxon>Fungi</taxon>
        <taxon>Dikarya</taxon>
        <taxon>Ascomycota</taxon>
        <taxon>Pezizomycotina</taxon>
        <taxon>Pezizomycetes</taxon>
        <taxon>Pezizales</taxon>
        <taxon>Tuberaceae</taxon>
        <taxon>Tuber</taxon>
    </lineage>
</organism>
<evidence type="ECO:0000313" key="1">
    <source>
        <dbReference type="EMBL" id="CUS10109.1"/>
    </source>
</evidence>
<dbReference type="AlphaFoldDB" id="A0A292PRC9"/>
<proteinExistence type="predicted"/>
<keyword evidence="2" id="KW-1185">Reference proteome</keyword>
<name>A0A292PRC9_9PEZI</name>
<feature type="non-terminal residue" evidence="1">
    <location>
        <position position="1"/>
    </location>
</feature>